<name>A0A1J4QFE6_9GAMM</name>
<evidence type="ECO:0000313" key="2">
    <source>
        <dbReference type="Proteomes" id="UP000243073"/>
    </source>
</evidence>
<dbReference type="EMBL" id="MDKE01000011">
    <property type="protein sequence ID" value="OIN12216.1"/>
    <property type="molecule type" value="Genomic_DNA"/>
</dbReference>
<reference evidence="1 2" key="1">
    <citation type="submission" date="2016-07" db="EMBL/GenBank/DDBJ databases">
        <title>Draft Genome Sequence of Oceanisphaera psychrotolerans, isolated from coastal sediment samples.</title>
        <authorList>
            <person name="Zhuo S."/>
            <person name="Ruan Z."/>
        </authorList>
    </citation>
    <scope>NUCLEOTIDE SEQUENCE [LARGE SCALE GENOMIC DNA]</scope>
    <source>
        <strain evidence="1 2">LAM-WHM-ZC</strain>
    </source>
</reference>
<gene>
    <name evidence="1" type="ORF">BFR47_00490</name>
</gene>
<dbReference type="Proteomes" id="UP000243073">
    <property type="component" value="Unassembled WGS sequence"/>
</dbReference>
<dbReference type="AlphaFoldDB" id="A0A1J4QFE6"/>
<proteinExistence type="predicted"/>
<sequence>MMSLQNLIPLLTTTRRQSESLDLLVAAIASADVWPEIRHEDQAGKDTAGIVHIAIKASKSSRPSAQAIFTGNNIPAIQECAWPSFFPRHDLKFGKPFF</sequence>
<protein>
    <submittedName>
        <fullName evidence="1">Uncharacterized protein</fullName>
    </submittedName>
</protein>
<evidence type="ECO:0000313" key="1">
    <source>
        <dbReference type="EMBL" id="OIN12216.1"/>
    </source>
</evidence>
<comment type="caution">
    <text evidence="1">The sequence shown here is derived from an EMBL/GenBank/DDBJ whole genome shotgun (WGS) entry which is preliminary data.</text>
</comment>
<accession>A0A1J4QFE6</accession>
<organism evidence="1 2">
    <name type="scientific">Oceanisphaera psychrotolerans</name>
    <dbReference type="NCBI Taxonomy" id="1414654"/>
    <lineage>
        <taxon>Bacteria</taxon>
        <taxon>Pseudomonadati</taxon>
        <taxon>Pseudomonadota</taxon>
        <taxon>Gammaproteobacteria</taxon>
        <taxon>Aeromonadales</taxon>
        <taxon>Aeromonadaceae</taxon>
        <taxon>Oceanisphaera</taxon>
    </lineage>
</organism>
<dbReference type="RefSeq" id="WP_071471991.1">
    <property type="nucleotide sequence ID" value="NZ_MDKE01000011.1"/>
</dbReference>
<keyword evidence="2" id="KW-1185">Reference proteome</keyword>